<dbReference type="AlphaFoldDB" id="A0AAE3FVI5"/>
<accession>A0AAE3FVI5</accession>
<organism evidence="1 2">
    <name type="scientific">Natronocalculus amylovorans</name>
    <dbReference type="NCBI Taxonomy" id="2917812"/>
    <lineage>
        <taxon>Archaea</taxon>
        <taxon>Methanobacteriati</taxon>
        <taxon>Methanobacteriota</taxon>
        <taxon>Stenosarchaea group</taxon>
        <taxon>Halobacteria</taxon>
        <taxon>Halobacteriales</taxon>
        <taxon>Haloferacaceae</taxon>
        <taxon>Natronocalculus</taxon>
    </lineage>
</organism>
<evidence type="ECO:0000313" key="1">
    <source>
        <dbReference type="EMBL" id="MCL9816332.1"/>
    </source>
</evidence>
<dbReference type="Proteomes" id="UP001203207">
    <property type="component" value="Unassembled WGS sequence"/>
</dbReference>
<reference evidence="1" key="1">
    <citation type="journal article" date="2022" name="Syst. Appl. Microbiol.">
        <title>Natronocalculus amylovorans gen. nov., sp. nov., and Natranaeroarchaeum aerophilus sp. nov., dominant culturable amylolytic natronoarchaea from hypersaline soda lakes in southwestern Siberia.</title>
        <authorList>
            <person name="Sorokin D.Y."/>
            <person name="Elcheninov A.G."/>
            <person name="Khizhniak T.V."/>
            <person name="Koenen M."/>
            <person name="Bale N.J."/>
            <person name="Damste J.S.S."/>
            <person name="Kublanov I.V."/>
        </authorList>
    </citation>
    <scope>NUCLEOTIDE SEQUENCE</scope>
    <source>
        <strain evidence="1">AArc-St2</strain>
    </source>
</reference>
<sequence length="146" mass="16446">MTFELSDFPYTYTIGMTDRERDEKLSAESVGVLGLAAENTAYCVPVGYHYGDDRLIIRLLFGPQSKKRGYLDKTETAMFVVYGHEGPRDSWSIIVRGSLTRIPDSTFSIAECRSMFGPVRLFGENVDEATVELYELQPTSIVGRRT</sequence>
<dbReference type="InterPro" id="IPR012349">
    <property type="entry name" value="Split_barrel_FMN-bd"/>
</dbReference>
<comment type="caution">
    <text evidence="1">The sequence shown here is derived from an EMBL/GenBank/DDBJ whole genome shotgun (WGS) entry which is preliminary data.</text>
</comment>
<evidence type="ECO:0000313" key="2">
    <source>
        <dbReference type="Proteomes" id="UP001203207"/>
    </source>
</evidence>
<name>A0AAE3FVI5_9EURY</name>
<dbReference type="Pfam" id="PF12900">
    <property type="entry name" value="Pyridox_ox_2"/>
    <property type="match status" value="1"/>
</dbReference>
<gene>
    <name evidence="1" type="ORF">AArcSt2_05175</name>
</gene>
<reference evidence="1" key="2">
    <citation type="submission" date="2022-02" db="EMBL/GenBank/DDBJ databases">
        <authorList>
            <person name="Elcheninov A.G."/>
            <person name="Sorokin D.Y."/>
            <person name="Kublanov I.V."/>
        </authorList>
    </citation>
    <scope>NUCLEOTIDE SEQUENCE</scope>
    <source>
        <strain evidence="1">AArc-St2</strain>
    </source>
</reference>
<proteinExistence type="predicted"/>
<dbReference type="RefSeq" id="WP_250583320.1">
    <property type="nucleotide sequence ID" value="NZ_JAKRVX010000002.1"/>
</dbReference>
<dbReference type="InterPro" id="IPR024747">
    <property type="entry name" value="Pyridox_Oxase-rel"/>
</dbReference>
<dbReference type="Gene3D" id="2.30.110.10">
    <property type="entry name" value="Electron Transport, Fmn-binding Protein, Chain A"/>
    <property type="match status" value="1"/>
</dbReference>
<keyword evidence="2" id="KW-1185">Reference proteome</keyword>
<dbReference type="EMBL" id="JAKRVX010000002">
    <property type="protein sequence ID" value="MCL9816332.1"/>
    <property type="molecule type" value="Genomic_DNA"/>
</dbReference>
<dbReference type="SUPFAM" id="SSF50475">
    <property type="entry name" value="FMN-binding split barrel"/>
    <property type="match status" value="1"/>
</dbReference>
<protein>
    <submittedName>
        <fullName evidence="1">Pyridoxamine 5'-phosphate oxidase family protein</fullName>
    </submittedName>
</protein>